<dbReference type="InParanoid" id="A0A067NH10"/>
<feature type="chain" id="PRO_5001642152" evidence="2">
    <location>
        <begin position="17"/>
        <end position="107"/>
    </location>
</feature>
<feature type="signal peptide" evidence="2">
    <location>
        <begin position="1"/>
        <end position="16"/>
    </location>
</feature>
<keyword evidence="2" id="KW-0732">Signal</keyword>
<dbReference type="Proteomes" id="UP000027073">
    <property type="component" value="Unassembled WGS sequence"/>
</dbReference>
<evidence type="ECO:0000313" key="3">
    <source>
        <dbReference type="EMBL" id="KDQ23061.1"/>
    </source>
</evidence>
<accession>A0A067NH10</accession>
<feature type="region of interest" description="Disordered" evidence="1">
    <location>
        <begin position="45"/>
        <end position="107"/>
    </location>
</feature>
<gene>
    <name evidence="3" type="ORF">PLEOSDRAFT_162914</name>
</gene>
<evidence type="ECO:0000256" key="2">
    <source>
        <dbReference type="SAM" id="SignalP"/>
    </source>
</evidence>
<dbReference type="HOGENOM" id="CLU_2211076_0_0_1"/>
<feature type="compositionally biased region" description="Polar residues" evidence="1">
    <location>
        <begin position="45"/>
        <end position="54"/>
    </location>
</feature>
<dbReference type="EMBL" id="KL198013">
    <property type="protein sequence ID" value="KDQ23061.1"/>
    <property type="molecule type" value="Genomic_DNA"/>
</dbReference>
<dbReference type="AlphaFoldDB" id="A0A067NH10"/>
<feature type="compositionally biased region" description="Low complexity" evidence="1">
    <location>
        <begin position="73"/>
        <end position="107"/>
    </location>
</feature>
<evidence type="ECO:0000256" key="1">
    <source>
        <dbReference type="SAM" id="MobiDB-lite"/>
    </source>
</evidence>
<sequence length="107" mass="10999">MRSFYCLVALLRLVQAIPFTTNAPGDDAGTTTCITWGFPEETQASSTYTLTSDAGTTTDPVPTPGGGSHTHVDISSTSSSTSDAGTTTDRVPTPGGGSSTSTITTWY</sequence>
<proteinExistence type="predicted"/>
<organism evidence="3 4">
    <name type="scientific">Pleurotus ostreatus (strain PC15)</name>
    <name type="common">Oyster mushroom</name>
    <dbReference type="NCBI Taxonomy" id="1137138"/>
    <lineage>
        <taxon>Eukaryota</taxon>
        <taxon>Fungi</taxon>
        <taxon>Dikarya</taxon>
        <taxon>Basidiomycota</taxon>
        <taxon>Agaricomycotina</taxon>
        <taxon>Agaricomycetes</taxon>
        <taxon>Agaricomycetidae</taxon>
        <taxon>Agaricales</taxon>
        <taxon>Pleurotineae</taxon>
        <taxon>Pleurotaceae</taxon>
        <taxon>Pleurotus</taxon>
    </lineage>
</organism>
<reference evidence="4" key="1">
    <citation type="journal article" date="2014" name="Proc. Natl. Acad. Sci. U.S.A.">
        <title>Extensive sampling of basidiomycete genomes demonstrates inadequacy of the white-rot/brown-rot paradigm for wood decay fungi.</title>
        <authorList>
            <person name="Riley R."/>
            <person name="Salamov A.A."/>
            <person name="Brown D.W."/>
            <person name="Nagy L.G."/>
            <person name="Floudas D."/>
            <person name="Held B.W."/>
            <person name="Levasseur A."/>
            <person name="Lombard V."/>
            <person name="Morin E."/>
            <person name="Otillar R."/>
            <person name="Lindquist E.A."/>
            <person name="Sun H."/>
            <person name="LaButti K.M."/>
            <person name="Schmutz J."/>
            <person name="Jabbour D."/>
            <person name="Luo H."/>
            <person name="Baker S.E."/>
            <person name="Pisabarro A.G."/>
            <person name="Walton J.D."/>
            <person name="Blanchette R.A."/>
            <person name="Henrissat B."/>
            <person name="Martin F."/>
            <person name="Cullen D."/>
            <person name="Hibbett D.S."/>
            <person name="Grigoriev I.V."/>
        </authorList>
    </citation>
    <scope>NUCLEOTIDE SEQUENCE [LARGE SCALE GENOMIC DNA]</scope>
    <source>
        <strain evidence="4">PC15</strain>
    </source>
</reference>
<name>A0A067NH10_PLEO1</name>
<dbReference type="VEuPathDB" id="FungiDB:PLEOSDRAFT_162914"/>
<evidence type="ECO:0000313" key="4">
    <source>
        <dbReference type="Proteomes" id="UP000027073"/>
    </source>
</evidence>
<protein>
    <submittedName>
        <fullName evidence="3">Uncharacterized protein</fullName>
    </submittedName>
</protein>